<feature type="domain" description="Heterokaryon incompatibility" evidence="2">
    <location>
        <begin position="77"/>
        <end position="243"/>
    </location>
</feature>
<dbReference type="Pfam" id="PF06985">
    <property type="entry name" value="HET"/>
    <property type="match status" value="1"/>
</dbReference>
<dbReference type="PANTHER" id="PTHR24148:SF73">
    <property type="entry name" value="HET DOMAIN PROTEIN (AFU_ORTHOLOGUE AFUA_8G01020)"/>
    <property type="match status" value="1"/>
</dbReference>
<feature type="region of interest" description="Disordered" evidence="1">
    <location>
        <begin position="1"/>
        <end position="23"/>
    </location>
</feature>
<sequence>MGQSEPRPLKSRTKQSKSKSAPFTNFYTPENSDFYAKFKYRPLDKKYEEIRLLDVDLTGGNNHRMIHSISLAKAGKYCAISYYSGNPKDTAPVWIEGMKMNIFSNLAKGIDNAASFWKKGSPNQPLRLWVDQICINQSDLPEKSHQVNFMREIYRNATHVYVSMPMKRNLRPVFEWLTGLTAARMTKGYEPSPSMLYENPPPEPNLPGRWRDKVNPEWPADSWEDMYRVINHSWWSRSWVYQEFIVASDVFFLFSDELFMPWNQLHPILSLFMELDTVNACKEALQRRDQANHTMHRYKIFASIKTMKDHLRSAFKAACECCPICFYDDRFSGKTFTPARCCISSCVCTAHVLKAAAYAVPWTLGCCFFRYPCCPGYEARKTQKLRSRTSLVGMGHHVQRLGTTNASRALVNRVIEGRELWERQKHQINLSYLLQHARNTETSQPKDKFYAFVGLANLGNEVPIRYEPSYSIQAVLIDVARAIVVHEDAGLDILAQAGTAAHSRDLPEGKDALPSWVPDWDKQEDIERQKFIDALELPPACSAGTSHSSKATLDFLEDRHGNERRVLVAAGTQVDVLESAVDRGHDGFLPWKSFSSSGGQRVITTTSIAHFGDEVWVLDGMSWPVVLRRSLAGDSTTLLAIAMVHENGQPHQLMFGDKNLSREADRVVIV</sequence>
<comment type="caution">
    <text evidence="3">The sequence shown here is derived from an EMBL/GenBank/DDBJ whole genome shotgun (WGS) entry which is preliminary data.</text>
</comment>
<accession>A0A135S3S5</accession>
<name>A0A135S3S5_9PEZI</name>
<evidence type="ECO:0000313" key="3">
    <source>
        <dbReference type="EMBL" id="KXH30539.1"/>
    </source>
</evidence>
<dbReference type="Proteomes" id="UP000070054">
    <property type="component" value="Unassembled WGS sequence"/>
</dbReference>
<reference evidence="3 4" key="1">
    <citation type="submission" date="2014-02" db="EMBL/GenBank/DDBJ databases">
        <title>The genome sequence of Colletotrichum nymphaeae SA-01.</title>
        <authorList>
            <person name="Baroncelli R."/>
            <person name="Thon M.R."/>
        </authorList>
    </citation>
    <scope>NUCLEOTIDE SEQUENCE [LARGE SCALE GENOMIC DNA]</scope>
    <source>
        <strain evidence="3 4">SA-01</strain>
    </source>
</reference>
<evidence type="ECO:0000256" key="1">
    <source>
        <dbReference type="SAM" id="MobiDB-lite"/>
    </source>
</evidence>
<organism evidence="3 4">
    <name type="scientific">Colletotrichum nymphaeae SA-01</name>
    <dbReference type="NCBI Taxonomy" id="1460502"/>
    <lineage>
        <taxon>Eukaryota</taxon>
        <taxon>Fungi</taxon>
        <taxon>Dikarya</taxon>
        <taxon>Ascomycota</taxon>
        <taxon>Pezizomycotina</taxon>
        <taxon>Sordariomycetes</taxon>
        <taxon>Hypocreomycetidae</taxon>
        <taxon>Glomerellales</taxon>
        <taxon>Glomerellaceae</taxon>
        <taxon>Colletotrichum</taxon>
        <taxon>Colletotrichum acutatum species complex</taxon>
    </lineage>
</organism>
<dbReference type="EMBL" id="JEMN01001656">
    <property type="protein sequence ID" value="KXH30539.1"/>
    <property type="molecule type" value="Genomic_DNA"/>
</dbReference>
<dbReference type="PANTHER" id="PTHR24148">
    <property type="entry name" value="ANKYRIN REPEAT DOMAIN-CONTAINING PROTEIN 39 HOMOLOG-RELATED"/>
    <property type="match status" value="1"/>
</dbReference>
<gene>
    <name evidence="3" type="ORF">CNYM01_02950</name>
</gene>
<proteinExistence type="predicted"/>
<dbReference type="OrthoDB" id="4808755at2759"/>
<dbReference type="InterPro" id="IPR010730">
    <property type="entry name" value="HET"/>
</dbReference>
<keyword evidence="4" id="KW-1185">Reference proteome</keyword>
<evidence type="ECO:0000259" key="2">
    <source>
        <dbReference type="Pfam" id="PF06985"/>
    </source>
</evidence>
<evidence type="ECO:0000313" key="4">
    <source>
        <dbReference type="Proteomes" id="UP000070054"/>
    </source>
</evidence>
<dbReference type="AlphaFoldDB" id="A0A135S3S5"/>
<dbReference type="InterPro" id="IPR052895">
    <property type="entry name" value="HetReg/Transcr_Mod"/>
</dbReference>
<protein>
    <recommendedName>
        <fullName evidence="2">Heterokaryon incompatibility domain-containing protein</fullName>
    </recommendedName>
</protein>